<feature type="transmembrane region" description="Helical" evidence="9">
    <location>
        <begin position="155"/>
        <end position="180"/>
    </location>
</feature>
<evidence type="ECO:0000313" key="19">
    <source>
        <dbReference type="EMBL" id="RGQ70850.1"/>
    </source>
</evidence>
<dbReference type="EMBL" id="QRTJ01000002">
    <property type="protein sequence ID" value="RGQ70850.1"/>
    <property type="molecule type" value="Genomic_DNA"/>
</dbReference>
<keyword evidence="8 9" id="KW-0472">Membrane</keyword>
<dbReference type="Proteomes" id="UP001296643">
    <property type="component" value="Unassembled WGS sequence"/>
</dbReference>
<evidence type="ECO:0000313" key="12">
    <source>
        <dbReference type="EMBL" id="MDB8738632.1"/>
    </source>
</evidence>
<dbReference type="EMBL" id="QRLN01000002">
    <property type="protein sequence ID" value="RHJ15595.1"/>
    <property type="molecule type" value="Genomic_DNA"/>
</dbReference>
<evidence type="ECO:0000256" key="9">
    <source>
        <dbReference type="RuleBase" id="RU363064"/>
    </source>
</evidence>
<dbReference type="PRINTS" id="PR00175">
    <property type="entry name" value="NAALASMPORT"/>
</dbReference>
<feature type="transmembrane region" description="Helical" evidence="9">
    <location>
        <begin position="259"/>
        <end position="284"/>
    </location>
</feature>
<reference evidence="14" key="3">
    <citation type="journal article" date="2020" name="Cell Host Microbe">
        <title>Functional and Genomic Variation between Human-Derived Isolates of Lachnospiraceae Reveals Inter- and Intra-Species Diversity.</title>
        <authorList>
            <person name="Sorbara M.T."/>
            <person name="Littmann E.R."/>
            <person name="Fontana E."/>
            <person name="Moody T.U."/>
            <person name="Kohout C.E."/>
            <person name="Gjonbalaj M."/>
            <person name="Eaton V."/>
            <person name="Seok R."/>
            <person name="Leiner I.M."/>
            <person name="Pamer E.G."/>
        </authorList>
    </citation>
    <scope>NUCLEOTIDE SEQUENCE</scope>
    <source>
        <strain evidence="16">MSK.11.9</strain>
        <strain evidence="15">MSK.15.32</strain>
        <strain evidence="14">MSK.22.53</strain>
    </source>
</reference>
<dbReference type="InterPro" id="IPR001463">
    <property type="entry name" value="Na/Ala_symport"/>
</dbReference>
<evidence type="ECO:0000313" key="23">
    <source>
        <dbReference type="EMBL" id="RHG87926.1"/>
    </source>
</evidence>
<dbReference type="EMBL" id="JAAIRV010000003">
    <property type="protein sequence ID" value="NSI57361.1"/>
    <property type="molecule type" value="Genomic_DNA"/>
</dbReference>
<dbReference type="Proteomes" id="UP001296581">
    <property type="component" value="Unassembled WGS sequence"/>
</dbReference>
<evidence type="ECO:0000313" key="14">
    <source>
        <dbReference type="EMBL" id="NSI19302.1"/>
    </source>
</evidence>
<keyword evidence="3 9" id="KW-0813">Transport</keyword>
<feature type="transmembrane region" description="Helical" evidence="9">
    <location>
        <begin position="416"/>
        <end position="436"/>
    </location>
</feature>
<dbReference type="AlphaFoldDB" id="A0A2N5NV49"/>
<dbReference type="EMBL" id="JAQMLR010000006">
    <property type="protein sequence ID" value="MDB8738632.1"/>
    <property type="molecule type" value="Genomic_DNA"/>
</dbReference>
<keyword evidence="6 9" id="KW-0769">Symport</keyword>
<accession>A0A2N5NV49</accession>
<dbReference type="Proteomes" id="UP001297370">
    <property type="component" value="Unassembled WGS sequence"/>
</dbReference>
<comment type="subcellular location">
    <subcellularLocation>
        <location evidence="1 9">Cell membrane</location>
        <topology evidence="1 9">Multi-pass membrane protein</topology>
    </subcellularLocation>
</comment>
<dbReference type="Proteomes" id="UP000284472">
    <property type="component" value="Unassembled WGS sequence"/>
</dbReference>
<evidence type="ECO:0000256" key="6">
    <source>
        <dbReference type="ARBA" id="ARBA00022847"/>
    </source>
</evidence>
<evidence type="ECO:0000313" key="33">
    <source>
        <dbReference type="Proteomes" id="UP001296643"/>
    </source>
</evidence>
<dbReference type="EMBL" id="JAPZEG010000004">
    <property type="protein sequence ID" value="MDE1202902.1"/>
    <property type="molecule type" value="Genomic_DNA"/>
</dbReference>
<dbReference type="EMBL" id="QSSX01000008">
    <property type="protein sequence ID" value="RGM24202.1"/>
    <property type="molecule type" value="Genomic_DNA"/>
</dbReference>
<evidence type="ECO:0000313" key="20">
    <source>
        <dbReference type="EMBL" id="RGT40593.1"/>
    </source>
</evidence>
<dbReference type="Proteomes" id="UP000283834">
    <property type="component" value="Unassembled WGS sequence"/>
</dbReference>
<reference evidence="10" key="5">
    <citation type="submission" date="2021-10" db="EMBL/GenBank/DDBJ databases">
        <title>Collection of gut derived symbiotic bacterial strains cultured from healthy donors.</title>
        <authorList>
            <person name="Lin H."/>
            <person name="Littmann E."/>
            <person name="Claire K."/>
            <person name="Pamer E."/>
        </authorList>
    </citation>
    <scope>NUCLEOTIDE SEQUENCE</scope>
    <source>
        <strain evidence="11">MSK.23.18</strain>
        <strain evidence="10">MSK.23.4</strain>
    </source>
</reference>
<dbReference type="Proteomes" id="UP001149331">
    <property type="component" value="Unassembled WGS sequence"/>
</dbReference>
<feature type="transmembrane region" description="Helical" evidence="9">
    <location>
        <begin position="442"/>
        <end position="460"/>
    </location>
</feature>
<keyword evidence="5 9" id="KW-0812">Transmembrane</keyword>
<dbReference type="Proteomes" id="UP000260808">
    <property type="component" value="Unassembled WGS sequence"/>
</dbReference>
<dbReference type="PANTHER" id="PTHR30330:SF3">
    <property type="entry name" value="TRANSCRIPTIONAL REGULATOR, LRP FAMILY"/>
    <property type="match status" value="1"/>
</dbReference>
<evidence type="ECO:0000256" key="1">
    <source>
        <dbReference type="ARBA" id="ARBA00004651"/>
    </source>
</evidence>
<dbReference type="Gene3D" id="1.20.1740.10">
    <property type="entry name" value="Amino acid/polyamine transporter I"/>
    <property type="match status" value="1"/>
</dbReference>
<evidence type="ECO:0000313" key="26">
    <source>
        <dbReference type="Proteomes" id="UP000260808"/>
    </source>
</evidence>
<evidence type="ECO:0000256" key="8">
    <source>
        <dbReference type="ARBA" id="ARBA00023136"/>
    </source>
</evidence>
<evidence type="ECO:0000313" key="15">
    <source>
        <dbReference type="EMBL" id="NSI57361.1"/>
    </source>
</evidence>
<dbReference type="FunFam" id="1.20.1740.10:FF:000004">
    <property type="entry name" value="Sodium:alanine symporter family protein"/>
    <property type="match status" value="1"/>
</dbReference>
<comment type="similarity">
    <text evidence="2 9">Belongs to the alanine or glycine:cation symporter (AGCS) (TC 2.A.25) family.</text>
</comment>
<dbReference type="Proteomes" id="UP000234849">
    <property type="component" value="Unassembled WGS sequence"/>
</dbReference>
<evidence type="ECO:0000313" key="24">
    <source>
        <dbReference type="EMBL" id="RHJ15595.1"/>
    </source>
</evidence>
<organism evidence="14 33">
    <name type="scientific">Mediterraneibacter gnavus</name>
    <name type="common">Ruminococcus gnavus</name>
    <dbReference type="NCBI Taxonomy" id="33038"/>
    <lineage>
        <taxon>Bacteria</taxon>
        <taxon>Bacillati</taxon>
        <taxon>Bacillota</taxon>
        <taxon>Clostridia</taxon>
        <taxon>Lachnospirales</taxon>
        <taxon>Lachnospiraceae</taxon>
        <taxon>Mediterraneibacter</taxon>
    </lineage>
</organism>
<reference evidence="26 27" key="2">
    <citation type="submission" date="2018-08" db="EMBL/GenBank/DDBJ databases">
        <title>A genome reference for cultivated species of the human gut microbiota.</title>
        <authorList>
            <person name="Zou Y."/>
            <person name="Xue W."/>
            <person name="Luo G."/>
        </authorList>
    </citation>
    <scope>NUCLEOTIDE SEQUENCE [LARGE SCALE GENOMIC DNA]</scope>
    <source>
        <strain evidence="20 27">AF19-16AC</strain>
        <strain evidence="19 32">AF27-4BH</strain>
        <strain evidence="24 29">AM12-54</strain>
        <strain evidence="23 28">AM21-18</strain>
        <strain evidence="22 31">AM22-7AC</strain>
        <strain evidence="21 30">AM32-6</strain>
        <strain evidence="18 26">TF01-20-2</strain>
    </source>
</reference>
<dbReference type="Proteomes" id="UP000283992">
    <property type="component" value="Unassembled WGS sequence"/>
</dbReference>
<dbReference type="Proteomes" id="UP000285697">
    <property type="component" value="Unassembled WGS sequence"/>
</dbReference>
<dbReference type="Proteomes" id="UP000283981">
    <property type="component" value="Unassembled WGS sequence"/>
</dbReference>
<evidence type="ECO:0000313" key="30">
    <source>
        <dbReference type="Proteomes" id="UP000284472"/>
    </source>
</evidence>
<evidence type="ECO:0000313" key="21">
    <source>
        <dbReference type="EMBL" id="RHD07739.1"/>
    </source>
</evidence>
<dbReference type="EMBL" id="QRIA01000005">
    <property type="protein sequence ID" value="RHG20761.1"/>
    <property type="molecule type" value="Genomic_DNA"/>
</dbReference>
<reference evidence="12" key="7">
    <citation type="submission" date="2023-01" db="EMBL/GenBank/DDBJ databases">
        <title>Human gut microbiome strain richness.</title>
        <authorList>
            <person name="Chen-Liaw A."/>
        </authorList>
    </citation>
    <scope>NUCLEOTIDE SEQUENCE</scope>
    <source>
        <strain evidence="12">1001217st1_A9_1001217B_191108</strain>
    </source>
</reference>
<dbReference type="RefSeq" id="WP_004844264.1">
    <property type="nucleotide sequence ID" value="NZ_AP031446.1"/>
</dbReference>
<dbReference type="GeneID" id="57433030"/>
<dbReference type="NCBIfam" id="TIGR00835">
    <property type="entry name" value="agcS"/>
    <property type="match status" value="1"/>
</dbReference>
<protein>
    <submittedName>
        <fullName evidence="14">Alanine:cation symporter family protein</fullName>
    </submittedName>
    <submittedName>
        <fullName evidence="10">Sodium:alanine symporter family protein</fullName>
    </submittedName>
</protein>
<feature type="transmembrane region" description="Helical" evidence="9">
    <location>
        <begin position="200"/>
        <end position="220"/>
    </location>
</feature>
<reference evidence="13" key="6">
    <citation type="submission" date="2022-12" db="EMBL/GenBank/DDBJ databases">
        <title>Genome of R. gnavus strain RSHDN_120.</title>
        <authorList>
            <person name="Abdugheni R."/>
        </authorList>
    </citation>
    <scope>NUCLEOTIDE SEQUENCE</scope>
    <source>
        <strain evidence="13">RSHDN_120</strain>
    </source>
</reference>
<dbReference type="EMBL" id="QRIS01000003">
    <property type="protein sequence ID" value="RHG87926.1"/>
    <property type="molecule type" value="Genomic_DNA"/>
</dbReference>
<proteinExistence type="inferred from homology"/>
<dbReference type="EMBL" id="QSIR01000005">
    <property type="protein sequence ID" value="RHD07739.1"/>
    <property type="molecule type" value="Genomic_DNA"/>
</dbReference>
<feature type="transmembrane region" description="Helical" evidence="9">
    <location>
        <begin position="327"/>
        <end position="348"/>
    </location>
</feature>
<keyword evidence="4 9" id="KW-1003">Cell membrane</keyword>
<evidence type="ECO:0000313" key="28">
    <source>
        <dbReference type="Proteomes" id="UP000283981"/>
    </source>
</evidence>
<evidence type="ECO:0000313" key="18">
    <source>
        <dbReference type="EMBL" id="RGM24202.1"/>
    </source>
</evidence>
<dbReference type="EMBL" id="JAAIRM010000011">
    <property type="protein sequence ID" value="NSI19302.1"/>
    <property type="molecule type" value="Genomic_DNA"/>
</dbReference>
<dbReference type="EMBL" id="JAAIRY010000003">
    <property type="protein sequence ID" value="NSI64415.1"/>
    <property type="molecule type" value="Genomic_DNA"/>
</dbReference>
<evidence type="ECO:0000256" key="2">
    <source>
        <dbReference type="ARBA" id="ARBA00009261"/>
    </source>
</evidence>
<evidence type="ECO:0000313" key="22">
    <source>
        <dbReference type="EMBL" id="RHG20761.1"/>
    </source>
</evidence>
<feature type="transmembrane region" description="Helical" evidence="9">
    <location>
        <begin position="368"/>
        <end position="395"/>
    </location>
</feature>
<dbReference type="Proteomes" id="UP001211731">
    <property type="component" value="Unassembled WGS sequence"/>
</dbReference>
<evidence type="ECO:0000313" key="16">
    <source>
        <dbReference type="EMBL" id="NSI64415.1"/>
    </source>
</evidence>
<sequence length="471" mass="50904">MLAQIYNQIDTAIKWVDDRIWGLPLIILILTTGIYLTVRLGGLQIRHLPKALRFMVKNEEEGHGEVTSFGALCTALSATIGTGNITGVATAIAAGGPGALFWMVVAAFFGMATKYAEGLLAIKYRTIDKEGHVLGGPFYYIENGMGKNWRWLAKIFAFFGAGVGLFGIGTFTQVNSIASAVKNFFDPNTENAVQMFGNTYSWATVITCIILTVCVGLVVIGGLKRIAKVSEIVVPFMAVLYVVFVLIIMITHITEIPAAIVTIVKSAFTGSALAGGAMGTMVVAMQKGIARGIFSNEAGLGSAPIAAAAAVTKEPVRQGLVSMTGTFIDTIIICTMTGISVVLAGTWNDPNLEGVEITMAAFQKGLPFAPAVASFILMLCLVFFAFTTILGWNYYGERCMEYLFNRNKKVVMTYRWLYILAVFIGPYMTVAAVWNIADIFNALMALPNLIALLVLSNVVVKETKDYFARMK</sequence>
<evidence type="ECO:0000313" key="32">
    <source>
        <dbReference type="Proteomes" id="UP000286137"/>
    </source>
</evidence>
<evidence type="ECO:0000256" key="3">
    <source>
        <dbReference type="ARBA" id="ARBA00022448"/>
    </source>
</evidence>
<dbReference type="EMBL" id="NIHM01000011">
    <property type="protein sequence ID" value="PLT54783.1"/>
    <property type="molecule type" value="Genomic_DNA"/>
</dbReference>
<dbReference type="GO" id="GO:0005886">
    <property type="term" value="C:plasma membrane"/>
    <property type="evidence" value="ECO:0007669"/>
    <property type="project" value="UniProtKB-SubCell"/>
</dbReference>
<dbReference type="GO" id="GO:0005283">
    <property type="term" value="F:amino acid:sodium symporter activity"/>
    <property type="evidence" value="ECO:0007669"/>
    <property type="project" value="InterPro"/>
</dbReference>
<evidence type="ECO:0000256" key="7">
    <source>
        <dbReference type="ARBA" id="ARBA00022989"/>
    </source>
</evidence>
<keyword evidence="7 9" id="KW-1133">Transmembrane helix</keyword>
<feature type="transmembrane region" description="Helical" evidence="9">
    <location>
        <begin position="20"/>
        <end position="45"/>
    </location>
</feature>
<reference evidence="14" key="4">
    <citation type="submission" date="2020-02" db="EMBL/GenBank/DDBJ databases">
        <authorList>
            <person name="Littmann E."/>
            <person name="Sorbara M."/>
        </authorList>
    </citation>
    <scope>NUCLEOTIDE SEQUENCE</scope>
    <source>
        <strain evidence="16">MSK.11.9</strain>
        <strain evidence="15">MSK.15.32</strain>
        <strain evidence="14">MSK.22.53</strain>
    </source>
</reference>
<dbReference type="EMBL" id="QRWQ01000003">
    <property type="protein sequence ID" value="RGT40593.1"/>
    <property type="molecule type" value="Genomic_DNA"/>
</dbReference>
<dbReference type="Proteomes" id="UP001297422">
    <property type="component" value="Unassembled WGS sequence"/>
</dbReference>
<evidence type="ECO:0000256" key="4">
    <source>
        <dbReference type="ARBA" id="ARBA00022475"/>
    </source>
</evidence>
<reference evidence="17 25" key="1">
    <citation type="journal article" date="2017" name="Genome Med.">
        <title>A novel Ruminococcus gnavus clade enriched in inflammatory bowel disease patients.</title>
        <authorList>
            <person name="Hall A.B."/>
            <person name="Yassour M."/>
            <person name="Sauk J."/>
            <person name="Garner A."/>
            <person name="Jiang X."/>
            <person name="Arthur T."/>
            <person name="Lagoudas G.K."/>
            <person name="Vatanen T."/>
            <person name="Fornelos N."/>
            <person name="Wilson R."/>
            <person name="Bertha M."/>
            <person name="Cohen M."/>
            <person name="Garber J."/>
            <person name="Khalili H."/>
            <person name="Gevers D."/>
            <person name="Ananthakrishnan A.N."/>
            <person name="Kugathasan S."/>
            <person name="Lander E.S."/>
            <person name="Blainey P."/>
            <person name="Vlamakis H."/>
            <person name="Xavier R.J."/>
            <person name="Huttenhower C."/>
        </authorList>
    </citation>
    <scope>NUCLEOTIDE SEQUENCE [LARGE SCALE GENOMIC DNA]</scope>
    <source>
        <strain evidence="17 25">RJX1118</strain>
    </source>
</reference>
<dbReference type="Proteomes" id="UP001296580">
    <property type="component" value="Unassembled WGS sequence"/>
</dbReference>
<evidence type="ECO:0000313" key="11">
    <source>
        <dbReference type="EMBL" id="MCB5618419.1"/>
    </source>
</evidence>
<dbReference type="PANTHER" id="PTHR30330">
    <property type="entry name" value="AGSS FAMILY TRANSPORTER, SODIUM-ALANINE"/>
    <property type="match status" value="1"/>
</dbReference>
<evidence type="ECO:0000313" key="25">
    <source>
        <dbReference type="Proteomes" id="UP000234849"/>
    </source>
</evidence>
<evidence type="ECO:0000313" key="29">
    <source>
        <dbReference type="Proteomes" id="UP000283992"/>
    </source>
</evidence>
<evidence type="ECO:0000313" key="27">
    <source>
        <dbReference type="Proteomes" id="UP000283834"/>
    </source>
</evidence>
<dbReference type="EMBL" id="JAJBOM010000004">
    <property type="protein sequence ID" value="MCB5618419.1"/>
    <property type="molecule type" value="Genomic_DNA"/>
</dbReference>
<evidence type="ECO:0000313" key="31">
    <source>
        <dbReference type="Proteomes" id="UP000285697"/>
    </source>
</evidence>
<dbReference type="Proteomes" id="UP000286137">
    <property type="component" value="Unassembled WGS sequence"/>
</dbReference>
<name>A0A2N5NV49_MEDGN</name>
<dbReference type="Pfam" id="PF01235">
    <property type="entry name" value="Na_Ala_symp"/>
    <property type="match status" value="1"/>
</dbReference>
<evidence type="ECO:0000256" key="5">
    <source>
        <dbReference type="ARBA" id="ARBA00022692"/>
    </source>
</evidence>
<dbReference type="EMBL" id="JAJBNC010000048">
    <property type="protein sequence ID" value="MCB5495579.1"/>
    <property type="molecule type" value="Genomic_DNA"/>
</dbReference>
<gene>
    <name evidence="17" type="ORF">CDL18_09445</name>
    <name evidence="24" type="ORF">DW142_02660</name>
    <name evidence="23" type="ORF">DW243_02670</name>
    <name evidence="22" type="ORF">DW270_05135</name>
    <name evidence="21" type="ORF">DW812_04995</name>
    <name evidence="20" type="ORF">DWX36_05100</name>
    <name evidence="19" type="ORF">DWY88_01510</name>
    <name evidence="18" type="ORF">DXC31_05030</name>
    <name evidence="14" type="ORF">G4958_08075</name>
    <name evidence="16" type="ORF">G4981_03820</name>
    <name evidence="15" type="ORF">G4993_02960</name>
    <name evidence="11" type="ORF">LIQ08_04485</name>
    <name evidence="10" type="ORF">LIQ10_17905</name>
    <name evidence="13" type="ORF">O4N78_04800</name>
    <name evidence="12" type="ORF">PNU63_07575</name>
</gene>
<comment type="caution">
    <text evidence="14">The sequence shown here is derived from an EMBL/GenBank/DDBJ whole genome shotgun (WGS) entry which is preliminary data.</text>
</comment>
<feature type="transmembrane region" description="Helical" evidence="9">
    <location>
        <begin position="232"/>
        <end position="253"/>
    </location>
</feature>
<evidence type="ECO:0000313" key="10">
    <source>
        <dbReference type="EMBL" id="MCB5495579.1"/>
    </source>
</evidence>
<evidence type="ECO:0000313" key="13">
    <source>
        <dbReference type="EMBL" id="MDE1202902.1"/>
    </source>
</evidence>
<evidence type="ECO:0000313" key="17">
    <source>
        <dbReference type="EMBL" id="PLT54783.1"/>
    </source>
</evidence>